<sequence>MIQVEALTRTYGDLTAVDQVSFEIGQGEIVGLLGHNGAGKTTIMKMLTGYLEPTSGSIEIDGLDIATHREAVQRYIGYLPENDPLYSEMTVIDYLDYAASLHGVPNSERAERIREAIDRTELSAKAADTIGTLSRGYCQRVGVAQAILHNPRLLILDEPTNGLDPTQVQHMRDLIRTLAKQATVILSTHILQEVQAICDRVIIIRNGHKALDATMDELQAGRRLLVAVDAGPEQALDLFKSVDGIQSVESLSAWGPGHRYALGLDSQGQLADTAPNVANRIATAGWKLYALQPESRDLETIFGEISAQEGR</sequence>
<dbReference type="CDD" id="cd03230">
    <property type="entry name" value="ABC_DR_subfamily_A"/>
    <property type="match status" value="1"/>
</dbReference>
<dbReference type="Proteomes" id="UP000294325">
    <property type="component" value="Chromosome"/>
</dbReference>
<keyword evidence="7" id="KW-1185">Reference proteome</keyword>
<dbReference type="PROSITE" id="PS50893">
    <property type="entry name" value="ABC_TRANSPORTER_2"/>
    <property type="match status" value="1"/>
</dbReference>
<name>A0A4P7C3E4_9GAMM</name>
<dbReference type="InterPro" id="IPR003439">
    <property type="entry name" value="ABC_transporter-like_ATP-bd"/>
</dbReference>
<dbReference type="PANTHER" id="PTHR43335:SF4">
    <property type="entry name" value="ABC TRANSPORTER, ATP-BINDING PROTEIN"/>
    <property type="match status" value="1"/>
</dbReference>
<dbReference type="AlphaFoldDB" id="A0A4P7C3E4"/>
<dbReference type="Pfam" id="PF00005">
    <property type="entry name" value="ABC_tran"/>
    <property type="match status" value="1"/>
</dbReference>
<dbReference type="GO" id="GO:0005524">
    <property type="term" value="F:ATP binding"/>
    <property type="evidence" value="ECO:0007669"/>
    <property type="project" value="UniProtKB-KW"/>
</dbReference>
<dbReference type="InterPro" id="IPR027417">
    <property type="entry name" value="P-loop_NTPase"/>
</dbReference>
<dbReference type="Gene3D" id="3.40.50.300">
    <property type="entry name" value="P-loop containing nucleotide triphosphate hydrolases"/>
    <property type="match status" value="1"/>
</dbReference>
<evidence type="ECO:0000256" key="2">
    <source>
        <dbReference type="ARBA" id="ARBA00022448"/>
    </source>
</evidence>
<dbReference type="SMART" id="SM00382">
    <property type="entry name" value="AAA"/>
    <property type="match status" value="1"/>
</dbReference>
<organism evidence="6 7">
    <name type="scientific">Nitrosococcus wardiae</name>
    <dbReference type="NCBI Taxonomy" id="1814290"/>
    <lineage>
        <taxon>Bacteria</taxon>
        <taxon>Pseudomonadati</taxon>
        <taxon>Pseudomonadota</taxon>
        <taxon>Gammaproteobacteria</taxon>
        <taxon>Chromatiales</taxon>
        <taxon>Chromatiaceae</taxon>
        <taxon>Nitrosococcus</taxon>
    </lineage>
</organism>
<evidence type="ECO:0000259" key="5">
    <source>
        <dbReference type="PROSITE" id="PS50893"/>
    </source>
</evidence>
<reference evidence="6 7" key="1">
    <citation type="submission" date="2019-03" db="EMBL/GenBank/DDBJ databases">
        <title>The genome sequence of Nitrosococcus wardiae strain D1FHST reveals the archetypal metabolic capacity of ammonia-oxidizing Gammaproteobacteria.</title>
        <authorList>
            <person name="Wang L."/>
            <person name="Lim C.K."/>
            <person name="Hanson T.E."/>
            <person name="Dang H."/>
            <person name="Klotz M.G."/>
        </authorList>
    </citation>
    <scope>NUCLEOTIDE SEQUENCE [LARGE SCALE GENOMIC DNA]</scope>
    <source>
        <strain evidence="6 7">D1FHS</strain>
    </source>
</reference>
<gene>
    <name evidence="6" type="ORF">E3U44_17445</name>
</gene>
<dbReference type="PANTHER" id="PTHR43335">
    <property type="entry name" value="ABC TRANSPORTER, ATP-BINDING PROTEIN"/>
    <property type="match status" value="1"/>
</dbReference>
<evidence type="ECO:0000313" key="6">
    <source>
        <dbReference type="EMBL" id="QBQ56094.1"/>
    </source>
</evidence>
<dbReference type="KEGG" id="nwr:E3U44_17445"/>
<feature type="domain" description="ABC transporter" evidence="5">
    <location>
        <begin position="2"/>
        <end position="231"/>
    </location>
</feature>
<protein>
    <submittedName>
        <fullName evidence="6">ATP-binding cassette domain-containing protein</fullName>
    </submittedName>
</protein>
<keyword evidence="4 6" id="KW-0067">ATP-binding</keyword>
<evidence type="ECO:0000256" key="4">
    <source>
        <dbReference type="ARBA" id="ARBA00022840"/>
    </source>
</evidence>
<dbReference type="RefSeq" id="WP_134359347.1">
    <property type="nucleotide sequence ID" value="NZ_CP038033.1"/>
</dbReference>
<accession>A0A4P7C3E4</accession>
<comment type="similarity">
    <text evidence="1">Belongs to the ABC transporter superfamily.</text>
</comment>
<dbReference type="GO" id="GO:0016887">
    <property type="term" value="F:ATP hydrolysis activity"/>
    <property type="evidence" value="ECO:0007669"/>
    <property type="project" value="InterPro"/>
</dbReference>
<keyword evidence="2" id="KW-0813">Transport</keyword>
<evidence type="ECO:0000313" key="7">
    <source>
        <dbReference type="Proteomes" id="UP000294325"/>
    </source>
</evidence>
<evidence type="ECO:0000256" key="3">
    <source>
        <dbReference type="ARBA" id="ARBA00022741"/>
    </source>
</evidence>
<dbReference type="SUPFAM" id="SSF52540">
    <property type="entry name" value="P-loop containing nucleoside triphosphate hydrolases"/>
    <property type="match status" value="1"/>
</dbReference>
<dbReference type="EMBL" id="CP038033">
    <property type="protein sequence ID" value="QBQ56094.1"/>
    <property type="molecule type" value="Genomic_DNA"/>
</dbReference>
<proteinExistence type="inferred from homology"/>
<keyword evidence="3" id="KW-0547">Nucleotide-binding</keyword>
<dbReference type="OrthoDB" id="9805029at2"/>
<evidence type="ECO:0000256" key="1">
    <source>
        <dbReference type="ARBA" id="ARBA00005417"/>
    </source>
</evidence>
<dbReference type="InterPro" id="IPR003593">
    <property type="entry name" value="AAA+_ATPase"/>
</dbReference>